<evidence type="ECO:0000256" key="6">
    <source>
        <dbReference type="SAM" id="MobiDB-lite"/>
    </source>
</evidence>
<keyword evidence="1" id="KW-1003">Cell membrane</keyword>
<feature type="region of interest" description="Disordered" evidence="6">
    <location>
        <begin position="71"/>
        <end position="94"/>
    </location>
</feature>
<dbReference type="EMBL" id="JANDBD010000013">
    <property type="protein sequence ID" value="MCP9275939.1"/>
    <property type="molecule type" value="Genomic_DNA"/>
</dbReference>
<evidence type="ECO:0000256" key="5">
    <source>
        <dbReference type="ARBA" id="ARBA00023288"/>
    </source>
</evidence>
<accession>A0ABT1MCP5</accession>
<evidence type="ECO:0000256" key="2">
    <source>
        <dbReference type="ARBA" id="ARBA00022729"/>
    </source>
</evidence>
<evidence type="ECO:0000256" key="4">
    <source>
        <dbReference type="ARBA" id="ARBA00023139"/>
    </source>
</evidence>
<proteinExistence type="predicted"/>
<protein>
    <submittedName>
        <fullName evidence="7">Lipoprotein LpqH</fullName>
    </submittedName>
</protein>
<evidence type="ECO:0000256" key="1">
    <source>
        <dbReference type="ARBA" id="ARBA00022475"/>
    </source>
</evidence>
<evidence type="ECO:0000313" key="7">
    <source>
        <dbReference type="EMBL" id="MCP9275939.1"/>
    </source>
</evidence>
<dbReference type="InterPro" id="IPR008691">
    <property type="entry name" value="LpqH"/>
</dbReference>
<keyword evidence="4" id="KW-0564">Palmitate</keyword>
<keyword evidence="5 7" id="KW-0449">Lipoprotein</keyword>
<comment type="caution">
    <text evidence="7">The sequence shown here is derived from an EMBL/GenBank/DDBJ whole genome shotgun (WGS) entry which is preliminary data.</text>
</comment>
<dbReference type="Pfam" id="PF05481">
    <property type="entry name" value="Myco_19_kDa"/>
    <property type="match status" value="1"/>
</dbReference>
<evidence type="ECO:0000313" key="8">
    <source>
        <dbReference type="Proteomes" id="UP001651690"/>
    </source>
</evidence>
<organism evidence="7 8">
    <name type="scientific">Mycolicibacterium arenosum</name>
    <dbReference type="NCBI Taxonomy" id="2952157"/>
    <lineage>
        <taxon>Bacteria</taxon>
        <taxon>Bacillati</taxon>
        <taxon>Actinomycetota</taxon>
        <taxon>Actinomycetes</taxon>
        <taxon>Mycobacteriales</taxon>
        <taxon>Mycobacteriaceae</taxon>
        <taxon>Mycolicibacterium</taxon>
    </lineage>
</organism>
<name>A0ABT1MCP5_9MYCO</name>
<keyword evidence="3" id="KW-0472">Membrane</keyword>
<reference evidence="7 8" key="1">
    <citation type="submission" date="2022-06" db="EMBL/GenBank/DDBJ databases">
        <title>Mycolicibacterium sp. CAU 1645 isolated from seawater.</title>
        <authorList>
            <person name="Kim W."/>
        </authorList>
    </citation>
    <scope>NUCLEOTIDE SEQUENCE [LARGE SCALE GENOMIC DNA]</scope>
    <source>
        <strain evidence="7 8">CAU 1645</strain>
    </source>
</reference>
<dbReference type="Proteomes" id="UP001651690">
    <property type="component" value="Unassembled WGS sequence"/>
</dbReference>
<gene>
    <name evidence="7" type="ORF">NM203_27510</name>
</gene>
<sequence length="94" mass="10164">MHCDQVQWRWTIETLPRSPGFTAMVNTADATASAGLVYFRDLGGFSGTFGRDIIGDAQARFDDGTFVISGTAVGSTEDQPTEETPHAFTIETNC</sequence>
<keyword evidence="8" id="KW-1185">Reference proteome</keyword>
<keyword evidence="2" id="KW-0732">Signal</keyword>
<evidence type="ECO:0000256" key="3">
    <source>
        <dbReference type="ARBA" id="ARBA00023136"/>
    </source>
</evidence>